<feature type="compositionally biased region" description="Polar residues" evidence="4">
    <location>
        <begin position="8"/>
        <end position="45"/>
    </location>
</feature>
<evidence type="ECO:0000313" key="7">
    <source>
        <dbReference type="Proteomes" id="UP000008153"/>
    </source>
</evidence>
<dbReference type="GeneID" id="5066569"/>
<dbReference type="EMBL" id="FR796437">
    <property type="protein sequence ID" value="CAM65386.1"/>
    <property type="molecule type" value="Genomic_DNA"/>
</dbReference>
<feature type="compositionally biased region" description="Polar residues" evidence="4">
    <location>
        <begin position="734"/>
        <end position="743"/>
    </location>
</feature>
<keyword evidence="2 3" id="KW-0067">ATP-binding</keyword>
<dbReference type="AlphaFoldDB" id="A4HSJ8"/>
<feature type="region of interest" description="Disordered" evidence="4">
    <location>
        <begin position="1117"/>
        <end position="1225"/>
    </location>
</feature>
<feature type="region of interest" description="Disordered" evidence="4">
    <location>
        <begin position="1300"/>
        <end position="1371"/>
    </location>
</feature>
<dbReference type="SUPFAM" id="SSF52540">
    <property type="entry name" value="P-loop containing nucleoside triphosphate hydrolases"/>
    <property type="match status" value="1"/>
</dbReference>
<dbReference type="GO" id="GO:0005524">
    <property type="term" value="F:ATP binding"/>
    <property type="evidence" value="ECO:0007669"/>
    <property type="project" value="UniProtKB-UniRule"/>
</dbReference>
<feature type="compositionally biased region" description="Low complexity" evidence="4">
    <location>
        <begin position="798"/>
        <end position="809"/>
    </location>
</feature>
<protein>
    <submittedName>
        <fullName evidence="6">Kinesin-like protein</fullName>
    </submittedName>
</protein>
<dbReference type="GO" id="GO:0008017">
    <property type="term" value="F:microtubule binding"/>
    <property type="evidence" value="ECO:0007669"/>
    <property type="project" value="InterPro"/>
</dbReference>
<feature type="region of interest" description="Disordered" evidence="4">
    <location>
        <begin position="382"/>
        <end position="467"/>
    </location>
</feature>
<evidence type="ECO:0000259" key="5">
    <source>
        <dbReference type="PROSITE" id="PS50067"/>
    </source>
</evidence>
<dbReference type="FunFam" id="3.40.850.10:FF:000336">
    <property type="entry name" value="Kinesin-like protein"/>
    <property type="match status" value="1"/>
</dbReference>
<feature type="compositionally biased region" description="Low complexity" evidence="4">
    <location>
        <begin position="744"/>
        <end position="760"/>
    </location>
</feature>
<organism evidence="6 7">
    <name type="scientific">Leishmania infantum</name>
    <dbReference type="NCBI Taxonomy" id="5671"/>
    <lineage>
        <taxon>Eukaryota</taxon>
        <taxon>Discoba</taxon>
        <taxon>Euglenozoa</taxon>
        <taxon>Kinetoplastea</taxon>
        <taxon>Metakinetoplastina</taxon>
        <taxon>Trypanosomatida</taxon>
        <taxon>Trypanosomatidae</taxon>
        <taxon>Leishmaniinae</taxon>
        <taxon>Leishmania</taxon>
    </lineage>
</organism>
<comment type="similarity">
    <text evidence="3">Belongs to the TRAFAC class myosin-kinesin ATPase superfamily. Kinesin family.</text>
</comment>
<dbReference type="GO" id="GO:0005874">
    <property type="term" value="C:microtubule"/>
    <property type="evidence" value="ECO:0007669"/>
    <property type="project" value="TreeGrafter"/>
</dbReference>
<dbReference type="PANTHER" id="PTHR24115">
    <property type="entry name" value="KINESIN-RELATED"/>
    <property type="match status" value="1"/>
</dbReference>
<dbReference type="KEGG" id="lif:LINJ_05_0760"/>
<dbReference type="Proteomes" id="UP000008153">
    <property type="component" value="Chromosome 5"/>
</dbReference>
<dbReference type="Gene3D" id="3.40.850.10">
    <property type="entry name" value="Kinesin motor domain"/>
    <property type="match status" value="2"/>
</dbReference>
<accession>A4HSJ8</accession>
<dbReference type="InParanoid" id="A4HSJ8"/>
<dbReference type="RefSeq" id="XP_001463039.1">
    <property type="nucleotide sequence ID" value="XM_001463002.1"/>
</dbReference>
<gene>
    <name evidence="6" type="ORF">LINJ_05_0760</name>
</gene>
<feature type="region of interest" description="Disordered" evidence="4">
    <location>
        <begin position="226"/>
        <end position="251"/>
    </location>
</feature>
<dbReference type="PANTHER" id="PTHR24115:SF1004">
    <property type="entry name" value="KINESIN-LIKE PROTEIN KIF15"/>
    <property type="match status" value="1"/>
</dbReference>
<feature type="region of interest" description="Disordered" evidence="4">
    <location>
        <begin position="287"/>
        <end position="329"/>
    </location>
</feature>
<sequence length="1530" mass="159826">MYSGCTAARQTHLLSPTLPQSSRNGSVATDPPSTVFVSPRTSSMHRSPLASFEEAQEGDGERAPHNSLYASSTNRPRSSTFIHSVSAYLSTATGKRGASSAATTVRASLANGSSITGNSASKPRQSRHQPSLIIASGCSRGAVHTRPAACSKWISGPPATAAAAAAPPKGAAASPVASPTSPIPSSNAAAAPRKQPNRKKSVASPTVASKRLATYTATATTTRCGTLAPGVHEDSYTKLESPKGRMPESDLNDANEGVDWACVNVGLGDLVLESMQLARASAAAPQADSVASTSAGNAGQDKNAGGDSGSMALPPQGRTSPAPEDGIATGPAVMVADDDVANADMNILVAVRVRPRTSLITAKGAPSTSPLTDTAARRLFPASSASSHSAEQQPPCELRSSGGDWDDALSTQASTAGGGSLVEERQRTTNSTPSHSATVRVRRSASRRAILKAEKNDTGNSDSKGSASKEVCVSADARNGFIDCAVAVAANASGGASTPAANGAAAGQRIRTLRFRFDCILDDSVTQADIMACIGQRAVARVLRGYHSTVMCYGQTGSGKTYTIAGPHGGKLSRKALRWLASQPASAGAVECDDSNVDEEEQVRVASDVGLLPRILIQLFRGLEARHGADGRLQQASAAPTSSWQVTLSALELYNNNMRDLLPGELPKNEAATLGKKDVSRPSAATRLRHHGNSSSMSGRRDHRKATASAVTGGRGQLSASPSPCAAPKHTRVSQRVSSRCGNSATTRAPPTAAASTPRANSHAGASTAMGSAKTMPMKWTAPTTTKAAPQLQIRLGAPASSASQSSPPTKLKKARAVSPPPSSWASLRQPAHNAGSEAVYIEGLREHQVHDIHAALEAVWLALRQRQAGSTELNKSSSRSHVFFFVRVEQYERRSRDGEKPAWATRRSTLSLVDLAGSERVSHTGAHGLQLKEAQNINRSLSVLGNVMRLLSSASRSSLSKNLATTSASSAAALTGARADQHIPYRDSKLTHILQSSLGGNAITFLLCNVSPDSRDAQETMSTLRFAKLCKSVKSNARLNETTAGTEDAQAAAEAKICQLAVDASTAQNRLQQLATYTWWLEGHLGYFAAAMIHQQQQQQLRRRLSGTLTTSASIRAVTSSSRARDSSGGRGLVVPEETTAPKVISGERSAGAGNGGMQRCDSLESSGVENKEVADSGAVPEGCRRSPAPAGPTSPEWWHLSPRPSSPTAPADDDKDDGGGGAAEAEAYWRSASARALLSPAYPIAQRRMELQRKLIAAAAAAITIEDAAMLSMLYSTDAAVGEAEATARDRVIDGTNPLEVSSTASTASTRTRDGGSGVLVSKPTAIPVSMGVSSASEETRAPTRHLRSSPPEHAPALQPSPSMAAFSSVPLPSLTANQKQPRLECPMNAIDTTLAEERAARAATQARLVEVEQSNLLLRLRLAELHGRMRLEGGSTHFAEVHQVMNAEKATRRTVGKDYSWAPSSLATAPAPLPSPAEASASRVLWPPHYSRASHDASLKVFLARCGFAAMDSMAPADAAMLPRRLA</sequence>
<feature type="region of interest" description="Disordered" evidence="4">
    <location>
        <begin position="798"/>
        <end position="831"/>
    </location>
</feature>
<dbReference type="InterPro" id="IPR027417">
    <property type="entry name" value="P-loop_NTPase"/>
</dbReference>
<evidence type="ECO:0000256" key="3">
    <source>
        <dbReference type="PROSITE-ProRule" id="PRU00283"/>
    </source>
</evidence>
<name>A4HSJ8_LEIIN</name>
<dbReference type="Pfam" id="PF00225">
    <property type="entry name" value="Kinesin"/>
    <property type="match status" value="2"/>
</dbReference>
<dbReference type="SMART" id="SM00129">
    <property type="entry name" value="KISc"/>
    <property type="match status" value="1"/>
</dbReference>
<dbReference type="eggNOG" id="KOG4280">
    <property type="taxonomic scope" value="Eukaryota"/>
</dbReference>
<feature type="domain" description="Kinesin motor" evidence="5">
    <location>
        <begin position="346"/>
        <end position="1034"/>
    </location>
</feature>
<feature type="region of interest" description="Disordered" evidence="4">
    <location>
        <begin position="1"/>
        <end position="76"/>
    </location>
</feature>
<evidence type="ECO:0000313" key="6">
    <source>
        <dbReference type="EMBL" id="CAM65386.1"/>
    </source>
</evidence>
<dbReference type="InterPro" id="IPR019821">
    <property type="entry name" value="Kinesin_motor_CS"/>
</dbReference>
<proteinExistence type="inferred from homology"/>
<dbReference type="OMA" id="HSTVMCY"/>
<feature type="compositionally biased region" description="Basic residues" evidence="4">
    <location>
        <begin position="440"/>
        <end position="450"/>
    </location>
</feature>
<reference evidence="6 7" key="2">
    <citation type="journal article" date="2011" name="Genome Res.">
        <title>Chromosome and gene copy number variation allow major structural change between species and strains of Leishmania.</title>
        <authorList>
            <person name="Rogers M.B."/>
            <person name="Hilley J.D."/>
            <person name="Dickens N.J."/>
            <person name="Wilkes J."/>
            <person name="Bates P.A."/>
            <person name="Depledge D.P."/>
            <person name="Harris D."/>
            <person name="Her Y."/>
            <person name="Herzyk P."/>
            <person name="Imamura H."/>
            <person name="Otto T.D."/>
            <person name="Sanders M."/>
            <person name="Seeger K."/>
            <person name="Dujardin J.C."/>
            <person name="Berriman M."/>
            <person name="Smith D.F."/>
            <person name="Hertz-Fowler C."/>
            <person name="Mottram J.C."/>
        </authorList>
    </citation>
    <scope>NUCLEOTIDE SEQUENCE [LARGE SCALE GENOMIC DNA]</scope>
    <source>
        <strain evidence="6 7">JPCM5</strain>
    </source>
</reference>
<reference evidence="6 7" key="1">
    <citation type="journal article" date="2007" name="Nat. Genet.">
        <title>Comparative genomic analysis of three Leishmania species that cause diverse human disease.</title>
        <authorList>
            <person name="Peacock C.S."/>
            <person name="Seeger K."/>
            <person name="Harris D."/>
            <person name="Murphy L."/>
            <person name="Ruiz J.C."/>
            <person name="Quail M.A."/>
            <person name="Peters N."/>
            <person name="Adlem E."/>
            <person name="Tivey A."/>
            <person name="Aslett M."/>
            <person name="Kerhornou A."/>
            <person name="Ivens A."/>
            <person name="Fraser A."/>
            <person name="Rajandream M.A."/>
            <person name="Carver T."/>
            <person name="Norbertczak H."/>
            <person name="Chillingworth T."/>
            <person name="Hance Z."/>
            <person name="Jagels K."/>
            <person name="Moule S."/>
            <person name="Ormond D."/>
            <person name="Rutter S."/>
            <person name="Squares R."/>
            <person name="Whitehead S."/>
            <person name="Rabbinowitsch E."/>
            <person name="Arrowsmith C."/>
            <person name="White B."/>
            <person name="Thurston S."/>
            <person name="Bringaud F."/>
            <person name="Baldauf S.L."/>
            <person name="Faulconbridge A."/>
            <person name="Jeffares D."/>
            <person name="Depledge D.P."/>
            <person name="Oyola S.O."/>
            <person name="Hilley J.D."/>
            <person name="Brito L.O."/>
            <person name="Tosi L.R."/>
            <person name="Barrell B."/>
            <person name="Cruz A.K."/>
            <person name="Mottram J.C."/>
            <person name="Smith D.F."/>
            <person name="Berriman M."/>
        </authorList>
    </citation>
    <scope>NUCLEOTIDE SEQUENCE [LARGE SCALE GENOMIC DNA]</scope>
    <source>
        <strain evidence="6 7">JPCM5</strain>
    </source>
</reference>
<evidence type="ECO:0000256" key="2">
    <source>
        <dbReference type="ARBA" id="ARBA00022840"/>
    </source>
</evidence>
<dbReference type="InterPro" id="IPR027640">
    <property type="entry name" value="Kinesin-like_fam"/>
</dbReference>
<dbReference type="PROSITE" id="PS50067">
    <property type="entry name" value="KINESIN_MOTOR_2"/>
    <property type="match status" value="1"/>
</dbReference>
<dbReference type="PROSITE" id="PS00411">
    <property type="entry name" value="KINESIN_MOTOR_1"/>
    <property type="match status" value="1"/>
</dbReference>
<dbReference type="GO" id="GO:0016887">
    <property type="term" value="F:ATP hydrolysis activity"/>
    <property type="evidence" value="ECO:0007669"/>
    <property type="project" value="TreeGrafter"/>
</dbReference>
<evidence type="ECO:0000256" key="4">
    <source>
        <dbReference type="SAM" id="MobiDB-lite"/>
    </source>
</evidence>
<dbReference type="VEuPathDB" id="TriTrypDB:LINF_050012800"/>
<feature type="compositionally biased region" description="Polar residues" evidence="4">
    <location>
        <begin position="428"/>
        <end position="437"/>
    </location>
</feature>
<feature type="region of interest" description="Disordered" evidence="4">
    <location>
        <begin position="670"/>
        <end position="774"/>
    </location>
</feature>
<keyword evidence="7" id="KW-1185">Reference proteome</keyword>
<keyword evidence="1 3" id="KW-0547">Nucleotide-binding</keyword>
<dbReference type="InterPro" id="IPR001752">
    <property type="entry name" value="Kinesin_motor_dom"/>
</dbReference>
<feature type="compositionally biased region" description="Low complexity" evidence="4">
    <location>
        <begin position="160"/>
        <end position="192"/>
    </location>
</feature>
<dbReference type="InterPro" id="IPR036961">
    <property type="entry name" value="Kinesin_motor_dom_sf"/>
</dbReference>
<feature type="binding site" evidence="3">
    <location>
        <begin position="554"/>
        <end position="561"/>
    </location>
    <ligand>
        <name>ATP</name>
        <dbReference type="ChEBI" id="CHEBI:30616"/>
    </ligand>
</feature>
<evidence type="ECO:0000256" key="1">
    <source>
        <dbReference type="ARBA" id="ARBA00022741"/>
    </source>
</evidence>
<feature type="compositionally biased region" description="Basic and acidic residues" evidence="4">
    <location>
        <begin position="231"/>
        <end position="248"/>
    </location>
</feature>
<dbReference type="GO" id="GO:0003777">
    <property type="term" value="F:microtubule motor activity"/>
    <property type="evidence" value="ECO:0007669"/>
    <property type="project" value="InterPro"/>
</dbReference>
<keyword evidence="3" id="KW-0505">Motor protein</keyword>
<dbReference type="GO" id="GO:0007018">
    <property type="term" value="P:microtubule-based movement"/>
    <property type="evidence" value="ECO:0007669"/>
    <property type="project" value="InterPro"/>
</dbReference>
<dbReference type="GO" id="GO:0005871">
    <property type="term" value="C:kinesin complex"/>
    <property type="evidence" value="ECO:0007669"/>
    <property type="project" value="TreeGrafter"/>
</dbReference>
<feature type="region of interest" description="Disordered" evidence="4">
    <location>
        <begin position="160"/>
        <end position="207"/>
    </location>
</feature>